<evidence type="ECO:0008006" key="3">
    <source>
        <dbReference type="Google" id="ProtNLM"/>
    </source>
</evidence>
<proteinExistence type="predicted"/>
<organism evidence="2">
    <name type="scientific">Mangrovimonas cancribranchiae</name>
    <dbReference type="NCBI Taxonomy" id="3080055"/>
    <lineage>
        <taxon>Bacteria</taxon>
        <taxon>Pseudomonadati</taxon>
        <taxon>Bacteroidota</taxon>
        <taxon>Flavobacteriia</taxon>
        <taxon>Flavobacteriales</taxon>
        <taxon>Flavobacteriaceae</taxon>
        <taxon>Mangrovimonas</taxon>
    </lineage>
</organism>
<dbReference type="EMBL" id="CP136925">
    <property type="protein sequence ID" value="WXA13695.1"/>
    <property type="molecule type" value="Genomic_DNA"/>
</dbReference>
<dbReference type="RefSeq" id="WP_338732984.1">
    <property type="nucleotide sequence ID" value="NZ_CP136925.1"/>
</dbReference>
<dbReference type="InterPro" id="IPR038081">
    <property type="entry name" value="CalX-like_sf"/>
</dbReference>
<feature type="signal peptide" evidence="1">
    <location>
        <begin position="1"/>
        <end position="25"/>
    </location>
</feature>
<feature type="chain" id="PRO_5043683216" description="DUF4382 domain-containing protein" evidence="1">
    <location>
        <begin position="26"/>
        <end position="339"/>
    </location>
</feature>
<dbReference type="PROSITE" id="PS51257">
    <property type="entry name" value="PROKAR_LIPOPROTEIN"/>
    <property type="match status" value="1"/>
</dbReference>
<reference evidence="2" key="1">
    <citation type="submission" date="2023-10" db="EMBL/GenBank/DDBJ databases">
        <title>Culture-based analysis of two novel bacteria associated with mangrove crab gills.</title>
        <authorList>
            <person name="Yang X."/>
            <person name="Garuglieri E."/>
            <person name="Van Goethem M.W."/>
            <person name="Fusi M."/>
            <person name="Marasco R."/>
            <person name="Daffonchio D.G."/>
        </authorList>
    </citation>
    <scope>NUCLEOTIDE SEQUENCE</scope>
    <source>
        <strain evidence="2">UG2-1</strain>
    </source>
</reference>
<dbReference type="AlphaFoldDB" id="A0AAU6P897"/>
<accession>A0AAU6P897</accession>
<evidence type="ECO:0000313" key="2">
    <source>
        <dbReference type="EMBL" id="WXA13695.1"/>
    </source>
</evidence>
<evidence type="ECO:0000256" key="1">
    <source>
        <dbReference type="SAM" id="SignalP"/>
    </source>
</evidence>
<gene>
    <name evidence="2" type="ORF">R3L15_02215</name>
</gene>
<dbReference type="SUPFAM" id="SSF141072">
    <property type="entry name" value="CalX-like"/>
    <property type="match status" value="1"/>
</dbReference>
<dbReference type="KEGG" id="mcaa:R3L15_02215"/>
<name>A0AAU6P897_9FLAO</name>
<protein>
    <recommendedName>
        <fullName evidence="3">DUF4382 domain-containing protein</fullName>
    </recommendedName>
</protein>
<keyword evidence="1" id="KW-0732">Signal</keyword>
<sequence length="339" mass="37331">MKMTKFNNLKYLLLGAFAVSIYSCSSVDNDVQDYDSSNKPQASALNNSASAAEGEIVTFTINLDKATNRDSNLFVVVDEDSEAIEHEDFEILLNDQIDPGDWGLQEGDKVLTIPAYSTSIDFSVELLVDDAYDLDEEVKLKVLSRRNMAAYIYDEIPLTIDVTNTAADYITMTFDWERTFTYNDTEYSLCEVGYDNDFILADADFNLLSYLAATADCPEQAIIPLSLGEGDFHVFQTLYENASLDLLGLDFNIPITVSYLRGGTQLSGSYVQTDENAYDTTQPSDPGLALPPTYVISFNITGDVVTIFDVTTGETLGSGRQAELGSLLTGFSNLPARNK</sequence>